<dbReference type="Proteomes" id="UP000286907">
    <property type="component" value="Chromosome"/>
</dbReference>
<gene>
    <name evidence="3" type="ORF">DLJ48_04900</name>
    <name evidence="2" type="ORF">EVC35_04835</name>
</gene>
<feature type="domain" description="Ribosomal protein eL8/eL30/eS12/Gadd45" evidence="1">
    <location>
        <begin position="4"/>
        <end position="86"/>
    </location>
</feature>
<evidence type="ECO:0000313" key="3">
    <source>
        <dbReference type="EMBL" id="QAS69907.1"/>
    </source>
</evidence>
<evidence type="ECO:0000313" key="5">
    <source>
        <dbReference type="Proteomes" id="UP001167919"/>
    </source>
</evidence>
<name>A0AAJ1R9P4_9LACO</name>
<evidence type="ECO:0000259" key="1">
    <source>
        <dbReference type="Pfam" id="PF01248"/>
    </source>
</evidence>
<dbReference type="InterPro" id="IPR029064">
    <property type="entry name" value="Ribosomal_eL30-like_sf"/>
</dbReference>
<sequence length="97" mass="10719">MLNYLGLAKRAGFMVTGQAIVEKAVRKQKVAIVVIASDASENTKKDFEDLIRERITIINQFSSTEISQAIGQTRKILGISDPGMAKQIKKLLKEVTL</sequence>
<keyword evidence="4" id="KW-1185">Reference proteome</keyword>
<dbReference type="AlphaFoldDB" id="A0AAJ1R9P4"/>
<dbReference type="SUPFAM" id="SSF55315">
    <property type="entry name" value="L30e-like"/>
    <property type="match status" value="1"/>
</dbReference>
<evidence type="ECO:0000313" key="4">
    <source>
        <dbReference type="Proteomes" id="UP000286907"/>
    </source>
</evidence>
<organism evidence="2 5">
    <name type="scientific">Oenococcus sicerae</name>
    <dbReference type="NCBI Taxonomy" id="2203724"/>
    <lineage>
        <taxon>Bacteria</taxon>
        <taxon>Bacillati</taxon>
        <taxon>Bacillota</taxon>
        <taxon>Bacilli</taxon>
        <taxon>Lactobacillales</taxon>
        <taxon>Lactobacillaceae</taxon>
        <taxon>Oenococcus</taxon>
    </lineage>
</organism>
<reference evidence="3 4" key="1">
    <citation type="journal article" date="2019" name="Syst. Appl. Microbiol.">
        <title>Oenococcus sicerae sp. nov., isolated from French cider.</title>
        <authorList>
            <person name="Cousin F.J."/>
            <person name="Le Guellec R."/>
            <person name="Chagnot C."/>
            <person name="Goux D."/>
            <person name="Dalmasso M."/>
            <person name="Laplace J.M."/>
            <person name="Cretenet M."/>
        </authorList>
    </citation>
    <scope>NUCLEOTIDE SEQUENCE [LARGE SCALE GENOMIC DNA]</scope>
    <source>
        <strain evidence="3 4">UCMA 15228</strain>
    </source>
</reference>
<dbReference type="InterPro" id="IPR004038">
    <property type="entry name" value="Ribosomal_eL8/eL30/eS12/Gad45"/>
</dbReference>
<accession>A0AAJ1R9P4</accession>
<dbReference type="Proteomes" id="UP001167919">
    <property type="component" value="Unassembled WGS sequence"/>
</dbReference>
<keyword evidence="2" id="KW-0687">Ribonucleoprotein</keyword>
<proteinExistence type="predicted"/>
<dbReference type="EMBL" id="SDWY01000002">
    <property type="protein sequence ID" value="MDN6900332.1"/>
    <property type="molecule type" value="Genomic_DNA"/>
</dbReference>
<dbReference type="Gene3D" id="3.30.1330.30">
    <property type="match status" value="1"/>
</dbReference>
<keyword evidence="2" id="KW-0689">Ribosomal protein</keyword>
<dbReference type="Pfam" id="PF01248">
    <property type="entry name" value="Ribosomal_L7Ae"/>
    <property type="match status" value="1"/>
</dbReference>
<protein>
    <submittedName>
        <fullName evidence="2">50S ribosomal protein L7ae</fullName>
    </submittedName>
</protein>
<reference evidence="2" key="2">
    <citation type="submission" date="2019-01" db="EMBL/GenBank/DDBJ databases">
        <title>Oenococcus sicerae UCMA17102.</title>
        <authorList>
            <person name="Cousin F.J."/>
            <person name="Le Guellec R."/>
            <person name="Cretenet M."/>
        </authorList>
    </citation>
    <scope>NUCLEOTIDE SEQUENCE</scope>
    <source>
        <strain evidence="2">UCMA17102</strain>
    </source>
</reference>
<dbReference type="EMBL" id="CP029684">
    <property type="protein sequence ID" value="QAS69907.1"/>
    <property type="molecule type" value="Genomic_DNA"/>
</dbReference>
<reference evidence="3" key="3">
    <citation type="submission" date="2020-01" db="EMBL/GenBank/DDBJ databases">
        <authorList>
            <person name="Cousin F.J."/>
            <person name="Le Guellec R."/>
            <person name="Cretenet M."/>
        </authorList>
    </citation>
    <scope>NUCLEOTIDE SEQUENCE</scope>
    <source>
        <strain evidence="3">UCMA 15228</strain>
    </source>
</reference>
<evidence type="ECO:0000313" key="2">
    <source>
        <dbReference type="EMBL" id="MDN6900332.1"/>
    </source>
</evidence>
<dbReference type="NCBIfam" id="NF004078">
    <property type="entry name" value="PRK05583.1"/>
    <property type="match status" value="1"/>
</dbReference>
<dbReference type="GO" id="GO:0005840">
    <property type="term" value="C:ribosome"/>
    <property type="evidence" value="ECO:0007669"/>
    <property type="project" value="UniProtKB-KW"/>
</dbReference>